<dbReference type="AlphaFoldDB" id="A0A3S5C8L4"/>
<evidence type="ECO:0000313" key="2">
    <source>
        <dbReference type="Proteomes" id="UP000784294"/>
    </source>
</evidence>
<organism evidence="1 2">
    <name type="scientific">Protopolystoma xenopodis</name>
    <dbReference type="NCBI Taxonomy" id="117903"/>
    <lineage>
        <taxon>Eukaryota</taxon>
        <taxon>Metazoa</taxon>
        <taxon>Spiralia</taxon>
        <taxon>Lophotrochozoa</taxon>
        <taxon>Platyhelminthes</taxon>
        <taxon>Monogenea</taxon>
        <taxon>Polyopisthocotylea</taxon>
        <taxon>Polystomatidea</taxon>
        <taxon>Polystomatidae</taxon>
        <taxon>Protopolystoma</taxon>
    </lineage>
</organism>
<protein>
    <submittedName>
        <fullName evidence="1">Uncharacterized protein</fullName>
    </submittedName>
</protein>
<comment type="caution">
    <text evidence="1">The sequence shown here is derived from an EMBL/GenBank/DDBJ whole genome shotgun (WGS) entry which is preliminary data.</text>
</comment>
<proteinExistence type="predicted"/>
<dbReference type="Proteomes" id="UP000784294">
    <property type="component" value="Unassembled WGS sequence"/>
</dbReference>
<name>A0A3S5C8L4_9PLAT</name>
<accession>A0A3S5C8L4</accession>
<sequence>MHGIELNRPLVWYSRFAWIRFRSTLSPGHLPKISFRRADIWRLELADYDTAVMFGAENTVSAYVTVNAS</sequence>
<dbReference type="OrthoDB" id="66144at2759"/>
<keyword evidence="2" id="KW-1185">Reference proteome</keyword>
<reference evidence="1" key="1">
    <citation type="submission" date="2018-11" db="EMBL/GenBank/DDBJ databases">
        <authorList>
            <consortium name="Pathogen Informatics"/>
        </authorList>
    </citation>
    <scope>NUCLEOTIDE SEQUENCE</scope>
</reference>
<gene>
    <name evidence="1" type="ORF">PXEA_LOCUS35879</name>
</gene>
<evidence type="ECO:0000313" key="1">
    <source>
        <dbReference type="EMBL" id="VEL42439.1"/>
    </source>
</evidence>
<dbReference type="EMBL" id="CAAALY010274415">
    <property type="protein sequence ID" value="VEL42439.1"/>
    <property type="molecule type" value="Genomic_DNA"/>
</dbReference>